<dbReference type="AlphaFoldDB" id="A0A5K8AH99"/>
<evidence type="ECO:0000313" key="2">
    <source>
        <dbReference type="EMBL" id="BBO91240.1"/>
    </source>
</evidence>
<evidence type="ECO:0000313" key="3">
    <source>
        <dbReference type="Proteomes" id="UP000422108"/>
    </source>
</evidence>
<keyword evidence="3" id="KW-1185">Reference proteome</keyword>
<dbReference type="InterPro" id="IPR044992">
    <property type="entry name" value="ChyE-like"/>
</dbReference>
<evidence type="ECO:0000259" key="1">
    <source>
        <dbReference type="Pfam" id="PF00117"/>
    </source>
</evidence>
<dbReference type="Pfam" id="PF00117">
    <property type="entry name" value="GATase"/>
    <property type="match status" value="1"/>
</dbReference>
<dbReference type="PANTHER" id="PTHR42695:SF5">
    <property type="entry name" value="GLUTAMINE AMIDOTRANSFERASE YLR126C-RELATED"/>
    <property type="match status" value="1"/>
</dbReference>
<name>A0A5K8AH99_9BACT</name>
<dbReference type="GO" id="GO:0005829">
    <property type="term" value="C:cytosol"/>
    <property type="evidence" value="ECO:0007669"/>
    <property type="project" value="TreeGrafter"/>
</dbReference>
<protein>
    <submittedName>
        <fullName evidence="2">GMP synthase</fullName>
    </submittedName>
</protein>
<organism evidence="2 3">
    <name type="scientific">Desulfosarcina ovata subsp. ovata</name>
    <dbReference type="NCBI Taxonomy" id="2752305"/>
    <lineage>
        <taxon>Bacteria</taxon>
        <taxon>Pseudomonadati</taxon>
        <taxon>Thermodesulfobacteriota</taxon>
        <taxon>Desulfobacteria</taxon>
        <taxon>Desulfobacterales</taxon>
        <taxon>Desulfosarcinaceae</taxon>
        <taxon>Desulfosarcina</taxon>
    </lineage>
</organism>
<gene>
    <name evidence="2" type="ORF">DSCOOX_44200</name>
</gene>
<proteinExistence type="predicted"/>
<dbReference type="SUPFAM" id="SSF52317">
    <property type="entry name" value="Class I glutamine amidotransferase-like"/>
    <property type="match status" value="1"/>
</dbReference>
<dbReference type="Proteomes" id="UP000422108">
    <property type="component" value="Chromosome"/>
</dbReference>
<dbReference type="PANTHER" id="PTHR42695">
    <property type="entry name" value="GLUTAMINE AMIDOTRANSFERASE YLR126C-RELATED"/>
    <property type="match status" value="1"/>
</dbReference>
<sequence length="260" mass="29307">MSLFSTSRSRARILVVQHSDQAPGGNFCDSLQRHGAMLTTIRPLENAALPVAPDAFDGLVVLGGPQHAFDDAAGPHFMALMTLMRQFDRQEKPVAGICLGAQLLARAYGGRTEPLGVLEFGFIQHCLTREGQRDPLLRGIDLPPLMAFHEDTFTLPETAVLLIQGDQCPHQCFRIGHRAYGFQPHPEVDEKTVRQWITMFRDDEIGTYVAYRRQFDDAWIDRLLDELPEHIAASEAYCRAIAENWLALACRPPIFRNRER</sequence>
<dbReference type="InterPro" id="IPR017926">
    <property type="entry name" value="GATASE"/>
</dbReference>
<dbReference type="InterPro" id="IPR029062">
    <property type="entry name" value="Class_I_gatase-like"/>
</dbReference>
<reference evidence="2 3" key="1">
    <citation type="submission" date="2019-11" db="EMBL/GenBank/DDBJ databases">
        <title>Comparative genomics of hydrocarbon-degrading Desulfosarcina strains.</title>
        <authorList>
            <person name="Watanabe M."/>
            <person name="Kojima H."/>
            <person name="Fukui M."/>
        </authorList>
    </citation>
    <scope>NUCLEOTIDE SEQUENCE [LARGE SCALE GENOMIC DNA]</scope>
    <source>
        <strain evidence="3">oXyS1</strain>
    </source>
</reference>
<dbReference type="CDD" id="cd01741">
    <property type="entry name" value="GATase1_1"/>
    <property type="match status" value="1"/>
</dbReference>
<dbReference type="EMBL" id="AP021879">
    <property type="protein sequence ID" value="BBO91240.1"/>
    <property type="molecule type" value="Genomic_DNA"/>
</dbReference>
<dbReference type="Gene3D" id="3.40.50.880">
    <property type="match status" value="1"/>
</dbReference>
<dbReference type="RefSeq" id="WP_155312191.1">
    <property type="nucleotide sequence ID" value="NZ_AP021879.1"/>
</dbReference>
<accession>A0A5K8AH99</accession>
<dbReference type="PROSITE" id="PS51273">
    <property type="entry name" value="GATASE_TYPE_1"/>
    <property type="match status" value="1"/>
</dbReference>
<feature type="domain" description="Glutamine amidotransferase" evidence="1">
    <location>
        <begin position="51"/>
        <end position="192"/>
    </location>
</feature>